<proteinExistence type="predicted"/>
<comment type="caution">
    <text evidence="1">The sequence shown here is derived from an EMBL/GenBank/DDBJ whole genome shotgun (WGS) entry which is preliminary data.</text>
</comment>
<accession>A0A0L6JL91</accession>
<protein>
    <submittedName>
        <fullName evidence="1">Uncharacterized protein</fullName>
    </submittedName>
</protein>
<dbReference type="EMBL" id="LGTC01000001">
    <property type="protein sequence ID" value="KNY26539.1"/>
    <property type="molecule type" value="Genomic_DNA"/>
</dbReference>
<evidence type="ECO:0000313" key="1">
    <source>
        <dbReference type="EMBL" id="KNY26539.1"/>
    </source>
</evidence>
<dbReference type="RefSeq" id="WP_242856997.1">
    <property type="nucleotide sequence ID" value="NZ_LGTC01000001.1"/>
</dbReference>
<name>A0A0L6JL91_9FIRM</name>
<organism evidence="1 2">
    <name type="scientific">Pseudobacteroides cellulosolvens ATCC 35603 = DSM 2933</name>
    <dbReference type="NCBI Taxonomy" id="398512"/>
    <lineage>
        <taxon>Bacteria</taxon>
        <taxon>Bacillati</taxon>
        <taxon>Bacillota</taxon>
        <taxon>Clostridia</taxon>
        <taxon>Eubacteriales</taxon>
        <taxon>Oscillospiraceae</taxon>
        <taxon>Pseudobacteroides</taxon>
    </lineage>
</organism>
<gene>
    <name evidence="1" type="ORF">Bccel_1804</name>
</gene>
<reference evidence="2" key="1">
    <citation type="submission" date="2015-07" db="EMBL/GenBank/DDBJ databases">
        <title>Near-Complete Genome Sequence of the Cellulolytic Bacterium Bacteroides (Pseudobacteroides) cellulosolvens ATCC 35603.</title>
        <authorList>
            <person name="Dassa B."/>
            <person name="Utturkar S.M."/>
            <person name="Klingeman D.M."/>
            <person name="Hurt R.A."/>
            <person name="Keller M."/>
            <person name="Xu J."/>
            <person name="Reddy Y.H.K."/>
            <person name="Borovok I."/>
            <person name="Grinberg I.R."/>
            <person name="Lamed R."/>
            <person name="Zhivin O."/>
            <person name="Bayer E.A."/>
            <person name="Brown S.D."/>
        </authorList>
    </citation>
    <scope>NUCLEOTIDE SEQUENCE [LARGE SCALE GENOMIC DNA]</scope>
    <source>
        <strain evidence="2">DSM 2933</strain>
    </source>
</reference>
<keyword evidence="2" id="KW-1185">Reference proteome</keyword>
<dbReference type="Proteomes" id="UP000036923">
    <property type="component" value="Unassembled WGS sequence"/>
</dbReference>
<sequence length="160" mass="18247">MMAVRLEIYSIGLPFCLFFSRNPLFDIMGNDLSIIVKDYQMEDIIYNIIEKQTKKVIDICEILNDAEKRYGSEVFDLKGGYGFFSSVIKKFCDIGIITPVKSSGSNGRNPSLHNKYKILSGKEVSFSNELMHELQSLHPKLDKGTITEIPNAIRRIDVIY</sequence>
<dbReference type="STRING" id="398512.Bccel_1804"/>
<dbReference type="AlphaFoldDB" id="A0A0L6JL91"/>
<evidence type="ECO:0000313" key="2">
    <source>
        <dbReference type="Proteomes" id="UP000036923"/>
    </source>
</evidence>